<dbReference type="PATRIC" id="fig|1434111.4.peg.317"/>
<dbReference type="Pfam" id="PF09845">
    <property type="entry name" value="OapC"/>
    <property type="match status" value="1"/>
</dbReference>
<protein>
    <submittedName>
        <fullName evidence="2">Zn-ribbon containing protein</fullName>
    </submittedName>
</protein>
<proteinExistence type="predicted"/>
<dbReference type="InterPro" id="IPR018645">
    <property type="entry name" value="OapC-like"/>
</dbReference>
<evidence type="ECO:0000313" key="2">
    <source>
        <dbReference type="EMBL" id="AKB73516.1"/>
    </source>
</evidence>
<dbReference type="Proteomes" id="UP000033072">
    <property type="component" value="Chromosome"/>
</dbReference>
<gene>
    <name evidence="2" type="ORF">MSLAZ_0255</name>
</gene>
<evidence type="ECO:0000256" key="1">
    <source>
        <dbReference type="SAM" id="MobiDB-lite"/>
    </source>
</evidence>
<dbReference type="STRING" id="1434111.MSLAZ_0255"/>
<organism evidence="2 3">
    <name type="scientific">Methanosarcina lacustris Z-7289</name>
    <dbReference type="NCBI Taxonomy" id="1434111"/>
    <lineage>
        <taxon>Archaea</taxon>
        <taxon>Methanobacteriati</taxon>
        <taxon>Methanobacteriota</taxon>
        <taxon>Stenosarchaea group</taxon>
        <taxon>Methanomicrobia</taxon>
        <taxon>Methanosarcinales</taxon>
        <taxon>Methanosarcinaceae</taxon>
        <taxon>Methanosarcina</taxon>
    </lineage>
</organism>
<accession>A0A0E3S0K8</accession>
<feature type="region of interest" description="Disordered" evidence="1">
    <location>
        <begin position="97"/>
        <end position="122"/>
    </location>
</feature>
<dbReference type="HOGENOM" id="CLU_126374_0_0_2"/>
<name>A0A0E3S0K8_9EURY</name>
<dbReference type="EMBL" id="CP009515">
    <property type="protein sequence ID" value="AKB73516.1"/>
    <property type="molecule type" value="Genomic_DNA"/>
</dbReference>
<keyword evidence="3" id="KW-1185">Reference proteome</keyword>
<evidence type="ECO:0000313" key="3">
    <source>
        <dbReference type="Proteomes" id="UP000033072"/>
    </source>
</evidence>
<feature type="region of interest" description="Disordered" evidence="1">
    <location>
        <begin position="155"/>
        <end position="180"/>
    </location>
</feature>
<reference evidence="2 3" key="1">
    <citation type="submission" date="2014-07" db="EMBL/GenBank/DDBJ databases">
        <title>Methanogenic archaea and the global carbon cycle.</title>
        <authorList>
            <person name="Henriksen J.R."/>
            <person name="Luke J."/>
            <person name="Reinhart S."/>
            <person name="Benedict M.N."/>
            <person name="Youngblut N.D."/>
            <person name="Metcalf M.E."/>
            <person name="Whitaker R.J."/>
            <person name="Metcalf W.W."/>
        </authorList>
    </citation>
    <scope>NUCLEOTIDE SEQUENCE [LARGE SCALE GENOMIC DNA]</scope>
    <source>
        <strain evidence="2 3">Z-7289</strain>
    </source>
</reference>
<feature type="compositionally biased region" description="Basic and acidic residues" evidence="1">
    <location>
        <begin position="164"/>
        <end position="173"/>
    </location>
</feature>
<dbReference type="KEGG" id="mls:MSLAZ_0255"/>
<dbReference type="AlphaFoldDB" id="A0A0E3S0K8"/>
<feature type="compositionally biased region" description="Basic and acidic residues" evidence="1">
    <location>
        <begin position="110"/>
        <end position="121"/>
    </location>
</feature>
<sequence length="180" mass="20405">MYPKTIYCTVIKLAAIKFILLITGELMPHRCTRCGTIFEDGDSVILSGCPTCGWNKFLYVKIEPEGLENPGRPALEEQKLDLDTSLDEVVRNIDEALASETQDRGQQSENENKTEGERVESVRILGPGSYELNLDSLLERKELVMAIREEGSYALHLPSVFNQQKERQKDKSKSKSKKQR</sequence>